<dbReference type="Proteomes" id="UP001304300">
    <property type="component" value="Chromosome"/>
</dbReference>
<dbReference type="Pfam" id="PF00535">
    <property type="entry name" value="Glycos_transf_2"/>
    <property type="match status" value="1"/>
</dbReference>
<gene>
    <name evidence="2" type="ORF">RZN69_02730</name>
</gene>
<reference evidence="2 3" key="1">
    <citation type="submission" date="2023-10" db="EMBL/GenBank/DDBJ databases">
        <title>Rubellicoccus peritrichatus gen. nov., sp. nov., isolated from an algae of coral reef tank.</title>
        <authorList>
            <person name="Luo J."/>
        </authorList>
    </citation>
    <scope>NUCLEOTIDE SEQUENCE [LARGE SCALE GENOMIC DNA]</scope>
    <source>
        <strain evidence="2 3">CR14</strain>
    </source>
</reference>
<dbReference type="InterPro" id="IPR029044">
    <property type="entry name" value="Nucleotide-diphossugar_trans"/>
</dbReference>
<evidence type="ECO:0000259" key="1">
    <source>
        <dbReference type="Pfam" id="PF00535"/>
    </source>
</evidence>
<keyword evidence="2" id="KW-0808">Transferase</keyword>
<accession>A0AAQ3QVU2</accession>
<dbReference type="SUPFAM" id="SSF53448">
    <property type="entry name" value="Nucleotide-diphospho-sugar transferases"/>
    <property type="match status" value="1"/>
</dbReference>
<organism evidence="2 3">
    <name type="scientific">Rubellicoccus peritrichatus</name>
    <dbReference type="NCBI Taxonomy" id="3080537"/>
    <lineage>
        <taxon>Bacteria</taxon>
        <taxon>Pseudomonadati</taxon>
        <taxon>Verrucomicrobiota</taxon>
        <taxon>Opitutia</taxon>
        <taxon>Puniceicoccales</taxon>
        <taxon>Cerasicoccaceae</taxon>
        <taxon>Rubellicoccus</taxon>
    </lineage>
</organism>
<dbReference type="PANTHER" id="PTHR43685">
    <property type="entry name" value="GLYCOSYLTRANSFERASE"/>
    <property type="match status" value="1"/>
</dbReference>
<dbReference type="GO" id="GO:0016757">
    <property type="term" value="F:glycosyltransferase activity"/>
    <property type="evidence" value="ECO:0007669"/>
    <property type="project" value="UniProtKB-KW"/>
</dbReference>
<feature type="domain" description="Glycosyltransferase 2-like" evidence="1">
    <location>
        <begin position="15"/>
        <end position="138"/>
    </location>
</feature>
<protein>
    <submittedName>
        <fullName evidence="2">Glycosyltransferase</fullName>
        <ecNumber evidence="2">2.4.-.-</ecNumber>
    </submittedName>
</protein>
<evidence type="ECO:0000313" key="2">
    <source>
        <dbReference type="EMBL" id="WOO41988.1"/>
    </source>
</evidence>
<keyword evidence="3" id="KW-1185">Reference proteome</keyword>
<dbReference type="InterPro" id="IPR050834">
    <property type="entry name" value="Glycosyltransf_2"/>
</dbReference>
<dbReference type="EC" id="2.4.-.-" evidence="2"/>
<keyword evidence="2" id="KW-0328">Glycosyltransferase</keyword>
<dbReference type="InterPro" id="IPR001173">
    <property type="entry name" value="Glyco_trans_2-like"/>
</dbReference>
<dbReference type="Gene3D" id="3.90.550.10">
    <property type="entry name" value="Spore Coat Polysaccharide Biosynthesis Protein SpsA, Chain A"/>
    <property type="match status" value="1"/>
</dbReference>
<evidence type="ECO:0000313" key="3">
    <source>
        <dbReference type="Proteomes" id="UP001304300"/>
    </source>
</evidence>
<dbReference type="RefSeq" id="WP_317834472.1">
    <property type="nucleotide sequence ID" value="NZ_CP136920.1"/>
</dbReference>
<name>A0AAQ3QVU2_9BACT</name>
<proteinExistence type="predicted"/>
<dbReference type="AlphaFoldDB" id="A0AAQ3QVU2"/>
<dbReference type="EMBL" id="CP136920">
    <property type="protein sequence ID" value="WOO41988.1"/>
    <property type="molecule type" value="Genomic_DNA"/>
</dbReference>
<dbReference type="PANTHER" id="PTHR43685:SF2">
    <property type="entry name" value="GLYCOSYLTRANSFERASE 2-LIKE DOMAIN-CONTAINING PROTEIN"/>
    <property type="match status" value="1"/>
</dbReference>
<sequence>MDTLCVSSHVAPKFSVVIPTYNRSEFIMDSIESVLAQSFDNLELIVVDDGSSDNTLNKLEALKDPRLQIIQQGNQGAAAARNRGIERASAPWIAFLDSDDQWISKKLEVTQNHIQAHPDISLFHTREIWMRNGKVSRQRSQHRNPDGWAYLSVLPLCCISLSTAVIRKTLFDSIGQFDISYPACEDYEFWLRATQRYETHLIPEALTIKNGGRPDQLTSSIPDLDRYRIRALIKTLEAGGMQEAWKIATRNELILKLKRYIKGARRWNNIAAAEEHEALLQKFQQA</sequence>
<dbReference type="KEGG" id="puo:RZN69_02730"/>